<evidence type="ECO:0008006" key="3">
    <source>
        <dbReference type="Google" id="ProtNLM"/>
    </source>
</evidence>
<sequence>MKFPSTLKKMIKKKLRDSVPSLTLDSSDKELISTIRERTIALNKNNVTRTQAYLDFYTRHPEVHWAFLAHLVSRNAGWNMTDLKGEFIPRLLTGKEQVDFFVFLERGNWLIFQDAYPQLLLFEESKKRGIPLFHLLSFFNVSLFMEPFWQYYWAYKDKSIMTVALIINEQNYIEERVIHNHQYKNTVLDTISFKLQDLFDMNQILFPYYTPIQNQPKVVGDTVHHFSSLNDRIMTGKILYQLLYSVESRYHSILDWAKTHPHTGSRGDYWPHIFHDVKETIPGAAHQPQARPCDPERKSPRIYSPKLMQVWEDWIHSKAETGDWFKDMKVIRHFKNPLKHHKGDIVDNYCETIEKLELAALTKKMFFKRPE</sequence>
<dbReference type="OrthoDB" id="2690514at2"/>
<dbReference type="RefSeq" id="WP_085029620.1">
    <property type="nucleotide sequence ID" value="NZ_CP020772.1"/>
</dbReference>
<reference evidence="1 2" key="1">
    <citation type="submission" date="2017-04" db="EMBL/GenBank/DDBJ databases">
        <title>The whole genome sequencing and assembly of Halobacillus mangrovi strain.</title>
        <authorList>
            <person name="Lee S.-J."/>
            <person name="Park M.-K."/>
            <person name="Kim J.-Y."/>
            <person name="Lee Y.-J."/>
            <person name="Yi H."/>
            <person name="Bahn Y.-S."/>
            <person name="Kim J.F."/>
            <person name="Lee D.-W."/>
        </authorList>
    </citation>
    <scope>NUCLEOTIDE SEQUENCE [LARGE SCALE GENOMIC DNA]</scope>
    <source>
        <strain evidence="1 2">KTB 131</strain>
    </source>
</reference>
<evidence type="ECO:0000313" key="2">
    <source>
        <dbReference type="Proteomes" id="UP000192527"/>
    </source>
</evidence>
<organism evidence="1 2">
    <name type="scientific">Halobacillus mangrovi</name>
    <dbReference type="NCBI Taxonomy" id="402384"/>
    <lineage>
        <taxon>Bacteria</taxon>
        <taxon>Bacillati</taxon>
        <taxon>Bacillota</taxon>
        <taxon>Bacilli</taxon>
        <taxon>Bacillales</taxon>
        <taxon>Bacillaceae</taxon>
        <taxon>Halobacillus</taxon>
    </lineage>
</organism>
<gene>
    <name evidence="1" type="ORF">HM131_09985</name>
</gene>
<protein>
    <recommendedName>
        <fullName evidence="3">DUF2515 domain-containing protein</fullName>
    </recommendedName>
</protein>
<evidence type="ECO:0000313" key="1">
    <source>
        <dbReference type="EMBL" id="ARI77148.1"/>
    </source>
</evidence>
<proteinExistence type="predicted"/>
<name>A0A1W5ZV25_9BACI</name>
<dbReference type="STRING" id="402384.HM131_09985"/>
<keyword evidence="2" id="KW-1185">Reference proteome</keyword>
<dbReference type="KEGG" id="hmn:HM131_09985"/>
<dbReference type="AlphaFoldDB" id="A0A1W5ZV25"/>
<accession>A0A1W5ZV25</accession>
<dbReference type="InterPro" id="IPR019658">
    <property type="entry name" value="DUF2515"/>
</dbReference>
<dbReference type="Pfam" id="PF10720">
    <property type="entry name" value="DUF2515"/>
    <property type="match status" value="1"/>
</dbReference>
<dbReference type="Proteomes" id="UP000192527">
    <property type="component" value="Chromosome"/>
</dbReference>
<dbReference type="EMBL" id="CP020772">
    <property type="protein sequence ID" value="ARI77148.1"/>
    <property type="molecule type" value="Genomic_DNA"/>
</dbReference>